<dbReference type="GO" id="GO:0004523">
    <property type="term" value="F:RNA-DNA hybrid ribonuclease activity"/>
    <property type="evidence" value="ECO:0007669"/>
    <property type="project" value="InterPro"/>
</dbReference>
<dbReference type="GO" id="GO:0003676">
    <property type="term" value="F:nucleic acid binding"/>
    <property type="evidence" value="ECO:0007669"/>
    <property type="project" value="InterPro"/>
</dbReference>
<dbReference type="AlphaFoldDB" id="A0A2I0I4J3"/>
<proteinExistence type="predicted"/>
<keyword evidence="3" id="KW-1185">Reference proteome</keyword>
<evidence type="ECO:0000259" key="1">
    <source>
        <dbReference type="Pfam" id="PF13456"/>
    </source>
</evidence>
<dbReference type="SUPFAM" id="SSF53098">
    <property type="entry name" value="Ribonuclease H-like"/>
    <property type="match status" value="1"/>
</dbReference>
<dbReference type="PANTHER" id="PTHR47723:SF19">
    <property type="entry name" value="POLYNUCLEOTIDYL TRANSFERASE, RIBONUCLEASE H-LIKE SUPERFAMILY PROTEIN"/>
    <property type="match status" value="1"/>
</dbReference>
<reference evidence="2 3" key="1">
    <citation type="submission" date="2017-11" db="EMBL/GenBank/DDBJ databases">
        <title>De-novo sequencing of pomegranate (Punica granatum L.) genome.</title>
        <authorList>
            <person name="Akparov Z."/>
            <person name="Amiraslanov A."/>
            <person name="Hajiyeva S."/>
            <person name="Abbasov M."/>
            <person name="Kaur K."/>
            <person name="Hamwieh A."/>
            <person name="Solovyev V."/>
            <person name="Salamov A."/>
            <person name="Braich B."/>
            <person name="Kosarev P."/>
            <person name="Mahmoud A."/>
            <person name="Hajiyev E."/>
            <person name="Babayeva S."/>
            <person name="Izzatullayeva V."/>
            <person name="Mammadov A."/>
            <person name="Mammadov A."/>
            <person name="Sharifova S."/>
            <person name="Ojaghi J."/>
            <person name="Eynullazada K."/>
            <person name="Bayramov B."/>
            <person name="Abdulazimova A."/>
            <person name="Shahmuradov I."/>
        </authorList>
    </citation>
    <scope>NUCLEOTIDE SEQUENCE [LARGE SCALE GENOMIC DNA]</scope>
    <source>
        <strain evidence="3">cv. AG2017</strain>
        <tissue evidence="2">Leaf</tissue>
    </source>
</reference>
<dbReference type="Gene3D" id="3.30.420.10">
    <property type="entry name" value="Ribonuclease H-like superfamily/Ribonuclease H"/>
    <property type="match status" value="1"/>
</dbReference>
<accession>A0A2I0I4J3</accession>
<dbReference type="Proteomes" id="UP000233551">
    <property type="component" value="Unassembled WGS sequence"/>
</dbReference>
<dbReference type="InterPro" id="IPR002156">
    <property type="entry name" value="RNaseH_domain"/>
</dbReference>
<dbReference type="CDD" id="cd06222">
    <property type="entry name" value="RNase_H_like"/>
    <property type="match status" value="1"/>
</dbReference>
<dbReference type="InterPro" id="IPR053151">
    <property type="entry name" value="RNase_H-like"/>
</dbReference>
<protein>
    <recommendedName>
        <fullName evidence="1">RNase H type-1 domain-containing protein</fullName>
    </recommendedName>
</protein>
<dbReference type="InterPro" id="IPR036397">
    <property type="entry name" value="RNaseH_sf"/>
</dbReference>
<dbReference type="EMBL" id="PGOL01003966">
    <property type="protein sequence ID" value="PKI38929.1"/>
    <property type="molecule type" value="Genomic_DNA"/>
</dbReference>
<feature type="domain" description="RNase H type-1" evidence="1">
    <location>
        <begin position="143"/>
        <end position="227"/>
    </location>
</feature>
<name>A0A2I0I4J3_PUNGR</name>
<dbReference type="PANTHER" id="PTHR47723">
    <property type="entry name" value="OS05G0353850 PROTEIN"/>
    <property type="match status" value="1"/>
</dbReference>
<gene>
    <name evidence="2" type="ORF">CRG98_040701</name>
</gene>
<sequence length="229" mass="26167">MTHVVDWSIGSRESTRFRHDRWVPLHGPLIDLATGEHFFFIDNKEQWLLRNLSCSRQGSGDISWALIFGVNCWLFWKWRNKALFDPHFSRPHECTGIIFKTASGFAFARAASDDLSIHNIAVKEWRNVGWRKPFPEWYKLNMDEASKGNPGNASVGGLAQDEHGRWLGGFVRNIGITTSITVELWVVKPSLELAWESGVRKVILEVNSEVVHSLLCPNRTQMSEHEALV</sequence>
<dbReference type="InterPro" id="IPR044730">
    <property type="entry name" value="RNase_H-like_dom_plant"/>
</dbReference>
<dbReference type="InterPro" id="IPR012337">
    <property type="entry name" value="RNaseH-like_sf"/>
</dbReference>
<comment type="caution">
    <text evidence="2">The sequence shown here is derived from an EMBL/GenBank/DDBJ whole genome shotgun (WGS) entry which is preliminary data.</text>
</comment>
<organism evidence="2 3">
    <name type="scientific">Punica granatum</name>
    <name type="common">Pomegranate</name>
    <dbReference type="NCBI Taxonomy" id="22663"/>
    <lineage>
        <taxon>Eukaryota</taxon>
        <taxon>Viridiplantae</taxon>
        <taxon>Streptophyta</taxon>
        <taxon>Embryophyta</taxon>
        <taxon>Tracheophyta</taxon>
        <taxon>Spermatophyta</taxon>
        <taxon>Magnoliopsida</taxon>
        <taxon>eudicotyledons</taxon>
        <taxon>Gunneridae</taxon>
        <taxon>Pentapetalae</taxon>
        <taxon>rosids</taxon>
        <taxon>malvids</taxon>
        <taxon>Myrtales</taxon>
        <taxon>Lythraceae</taxon>
        <taxon>Punica</taxon>
    </lineage>
</organism>
<evidence type="ECO:0000313" key="2">
    <source>
        <dbReference type="EMBL" id="PKI38929.1"/>
    </source>
</evidence>
<dbReference type="Pfam" id="PF13456">
    <property type="entry name" value="RVT_3"/>
    <property type="match status" value="1"/>
</dbReference>
<evidence type="ECO:0000313" key="3">
    <source>
        <dbReference type="Proteomes" id="UP000233551"/>
    </source>
</evidence>